<protein>
    <submittedName>
        <fullName evidence="1">Uncharacterized protein</fullName>
    </submittedName>
</protein>
<proteinExistence type="predicted"/>
<gene>
    <name evidence="1" type="ORF">MRB53_017931</name>
</gene>
<evidence type="ECO:0000313" key="2">
    <source>
        <dbReference type="Proteomes" id="UP001234297"/>
    </source>
</evidence>
<organism evidence="1 2">
    <name type="scientific">Persea americana</name>
    <name type="common">Avocado</name>
    <dbReference type="NCBI Taxonomy" id="3435"/>
    <lineage>
        <taxon>Eukaryota</taxon>
        <taxon>Viridiplantae</taxon>
        <taxon>Streptophyta</taxon>
        <taxon>Embryophyta</taxon>
        <taxon>Tracheophyta</taxon>
        <taxon>Spermatophyta</taxon>
        <taxon>Magnoliopsida</taxon>
        <taxon>Magnoliidae</taxon>
        <taxon>Laurales</taxon>
        <taxon>Lauraceae</taxon>
        <taxon>Persea</taxon>
    </lineage>
</organism>
<dbReference type="EMBL" id="CM056813">
    <property type="protein sequence ID" value="KAJ8641237.1"/>
    <property type="molecule type" value="Genomic_DNA"/>
</dbReference>
<accession>A0ACC2M7V0</accession>
<reference evidence="1 2" key="1">
    <citation type="journal article" date="2022" name="Hortic Res">
        <title>A haplotype resolved chromosomal level avocado genome allows analysis of novel avocado genes.</title>
        <authorList>
            <person name="Nath O."/>
            <person name="Fletcher S.J."/>
            <person name="Hayward A."/>
            <person name="Shaw L.M."/>
            <person name="Masouleh A.K."/>
            <person name="Furtado A."/>
            <person name="Henry R.J."/>
            <person name="Mitter N."/>
        </authorList>
    </citation>
    <scope>NUCLEOTIDE SEQUENCE [LARGE SCALE GENOMIC DNA]</scope>
    <source>
        <strain evidence="2">cv. Hass</strain>
    </source>
</reference>
<evidence type="ECO:0000313" key="1">
    <source>
        <dbReference type="EMBL" id="KAJ8641237.1"/>
    </source>
</evidence>
<name>A0ACC2M7V0_PERAE</name>
<keyword evidence="2" id="KW-1185">Reference proteome</keyword>
<comment type="caution">
    <text evidence="1">The sequence shown here is derived from an EMBL/GenBank/DDBJ whole genome shotgun (WGS) entry which is preliminary data.</text>
</comment>
<dbReference type="Proteomes" id="UP001234297">
    <property type="component" value="Chromosome 5"/>
</dbReference>
<sequence>MATDPNKPTITNDAGPSLVNDDYEEPMASSGCFSCLLCFPCRDNSNNIEHVPLLHGQSNDSWCRKSMKRIKLVSEQLVQPKWKTFVRRFNNSKRQKPQFHYDPRSYALNFDGGVGDEDGGFHHSFFGRFGSSEIRGLES</sequence>